<dbReference type="InterPro" id="IPR036271">
    <property type="entry name" value="Tet_transcr_reg_TetR-rel_C_sf"/>
</dbReference>
<reference evidence="7" key="1">
    <citation type="journal article" date="2014" name="Int. J. Syst. Evol. Microbiol.">
        <title>Complete genome of a new Firmicutes species belonging to the dominant human colonic microbiota ('Ruminococcus bicirculans') reveals two chromosomes and a selective capacity to utilize plant glucans.</title>
        <authorList>
            <consortium name="NISC Comparative Sequencing Program"/>
            <person name="Wegmann U."/>
            <person name="Louis P."/>
            <person name="Goesmann A."/>
            <person name="Henrissat B."/>
            <person name="Duncan S.H."/>
            <person name="Flint H.J."/>
        </authorList>
    </citation>
    <scope>NUCLEOTIDE SEQUENCE</scope>
    <source>
        <strain evidence="7">NBRC 107715</strain>
    </source>
</reference>
<keyword evidence="9" id="KW-1185">Reference proteome</keyword>
<dbReference type="EMBL" id="BSPK01000105">
    <property type="protein sequence ID" value="GLS66448.1"/>
    <property type="molecule type" value="Genomic_DNA"/>
</dbReference>
<accession>A0A512J796</accession>
<evidence type="ECO:0000256" key="2">
    <source>
        <dbReference type="ARBA" id="ARBA00023125"/>
    </source>
</evidence>
<feature type="DNA-binding region" description="H-T-H motif" evidence="4">
    <location>
        <begin position="32"/>
        <end position="51"/>
    </location>
</feature>
<reference evidence="6 8" key="3">
    <citation type="submission" date="2019-07" db="EMBL/GenBank/DDBJ databases">
        <title>Whole genome shotgun sequence of Methylobacterium oxalidis NBRC 107715.</title>
        <authorList>
            <person name="Hosoyama A."/>
            <person name="Uohara A."/>
            <person name="Ohji S."/>
            <person name="Ichikawa N."/>
        </authorList>
    </citation>
    <scope>NUCLEOTIDE SEQUENCE [LARGE SCALE GENOMIC DNA]</scope>
    <source>
        <strain evidence="6 8">NBRC 107715</strain>
    </source>
</reference>
<dbReference type="Proteomes" id="UP000321960">
    <property type="component" value="Unassembled WGS sequence"/>
</dbReference>
<dbReference type="AlphaFoldDB" id="A0A512J796"/>
<evidence type="ECO:0000313" key="6">
    <source>
        <dbReference type="EMBL" id="GEP05845.1"/>
    </source>
</evidence>
<protein>
    <submittedName>
        <fullName evidence="6">TetR family transcriptional regulator</fullName>
    </submittedName>
</protein>
<evidence type="ECO:0000313" key="7">
    <source>
        <dbReference type="EMBL" id="GLS66448.1"/>
    </source>
</evidence>
<evidence type="ECO:0000256" key="1">
    <source>
        <dbReference type="ARBA" id="ARBA00023015"/>
    </source>
</evidence>
<dbReference type="PANTHER" id="PTHR47506">
    <property type="entry name" value="TRANSCRIPTIONAL REGULATORY PROTEIN"/>
    <property type="match status" value="1"/>
</dbReference>
<comment type="caution">
    <text evidence="6">The sequence shown here is derived from an EMBL/GenBank/DDBJ whole genome shotgun (WGS) entry which is preliminary data.</text>
</comment>
<evidence type="ECO:0000256" key="4">
    <source>
        <dbReference type="PROSITE-ProRule" id="PRU00335"/>
    </source>
</evidence>
<evidence type="ECO:0000313" key="9">
    <source>
        <dbReference type="Proteomes" id="UP001156856"/>
    </source>
</evidence>
<dbReference type="EMBL" id="BJZU01000081">
    <property type="protein sequence ID" value="GEP05845.1"/>
    <property type="molecule type" value="Genomic_DNA"/>
</dbReference>
<dbReference type="Gene3D" id="1.10.10.60">
    <property type="entry name" value="Homeodomain-like"/>
    <property type="match status" value="1"/>
</dbReference>
<evidence type="ECO:0000259" key="5">
    <source>
        <dbReference type="PROSITE" id="PS50977"/>
    </source>
</evidence>
<name>A0A512J796_9HYPH</name>
<dbReference type="InterPro" id="IPR009057">
    <property type="entry name" value="Homeodomain-like_sf"/>
</dbReference>
<dbReference type="PRINTS" id="PR00455">
    <property type="entry name" value="HTHTETR"/>
</dbReference>
<gene>
    <name evidence="6" type="primary">tetR</name>
    <name evidence="7" type="ORF">GCM10007888_48310</name>
    <name evidence="6" type="ORF">MOX02_38830</name>
</gene>
<keyword evidence="1" id="KW-0805">Transcription regulation</keyword>
<dbReference type="Gene3D" id="1.10.357.10">
    <property type="entry name" value="Tetracycline Repressor, domain 2"/>
    <property type="match status" value="1"/>
</dbReference>
<evidence type="ECO:0000313" key="8">
    <source>
        <dbReference type="Proteomes" id="UP000321960"/>
    </source>
</evidence>
<proteinExistence type="predicted"/>
<feature type="domain" description="HTH tetR-type" evidence="5">
    <location>
        <begin position="9"/>
        <end position="69"/>
    </location>
</feature>
<dbReference type="GO" id="GO:0003677">
    <property type="term" value="F:DNA binding"/>
    <property type="evidence" value="ECO:0007669"/>
    <property type="project" value="UniProtKB-UniRule"/>
</dbReference>
<dbReference type="RefSeq" id="WP_147027385.1">
    <property type="nucleotide sequence ID" value="NZ_BJZU01000081.1"/>
</dbReference>
<dbReference type="OrthoDB" id="9798857at2"/>
<dbReference type="SUPFAM" id="SSF46689">
    <property type="entry name" value="Homeodomain-like"/>
    <property type="match status" value="1"/>
</dbReference>
<reference evidence="7" key="4">
    <citation type="submission" date="2023-01" db="EMBL/GenBank/DDBJ databases">
        <title>Draft genome sequence of Methylobacterium oxalidis strain NBRC 107715.</title>
        <authorList>
            <person name="Sun Q."/>
            <person name="Mori K."/>
        </authorList>
    </citation>
    <scope>NUCLEOTIDE SEQUENCE</scope>
    <source>
        <strain evidence="7">NBRC 107715</strain>
    </source>
</reference>
<dbReference type="Pfam" id="PF00440">
    <property type="entry name" value="TetR_N"/>
    <property type="match status" value="1"/>
</dbReference>
<keyword evidence="3" id="KW-0804">Transcription</keyword>
<dbReference type="PANTHER" id="PTHR47506:SF7">
    <property type="entry name" value="TRANSCRIPTIONAL REGULATORY PROTEIN"/>
    <property type="match status" value="1"/>
</dbReference>
<dbReference type="Proteomes" id="UP001156856">
    <property type="component" value="Unassembled WGS sequence"/>
</dbReference>
<dbReference type="InterPro" id="IPR001647">
    <property type="entry name" value="HTH_TetR"/>
</dbReference>
<keyword evidence="2 4" id="KW-0238">DNA-binding</keyword>
<sequence>MRMSKEAAAASRIRIIEAASRLFRERGIEACSIADVMAAAGMTHGGFYKHFQSKEALVAAALSAAFAGHTDRFAHRREQDGPLAALDAYVAEYLSEDHLTHPGVGCPAAALGTEVGRGSGDAARAFAQGVETIIADFVTAAPPGCRGAAARAAAIRRLAMMVGAVVVGRGVGSGALRDEILAACSDVENFPAAGAAGKARRVTERG</sequence>
<reference evidence="9" key="2">
    <citation type="journal article" date="2019" name="Int. J. Syst. Evol. Microbiol.">
        <title>The Global Catalogue of Microorganisms (GCM) 10K type strain sequencing project: providing services to taxonomists for standard genome sequencing and annotation.</title>
        <authorList>
            <consortium name="The Broad Institute Genomics Platform"/>
            <consortium name="The Broad Institute Genome Sequencing Center for Infectious Disease"/>
            <person name="Wu L."/>
            <person name="Ma J."/>
        </authorList>
    </citation>
    <scope>NUCLEOTIDE SEQUENCE [LARGE SCALE GENOMIC DNA]</scope>
    <source>
        <strain evidence="9">NBRC 107715</strain>
    </source>
</reference>
<organism evidence="6 8">
    <name type="scientific">Methylobacterium oxalidis</name>
    <dbReference type="NCBI Taxonomy" id="944322"/>
    <lineage>
        <taxon>Bacteria</taxon>
        <taxon>Pseudomonadati</taxon>
        <taxon>Pseudomonadota</taxon>
        <taxon>Alphaproteobacteria</taxon>
        <taxon>Hyphomicrobiales</taxon>
        <taxon>Methylobacteriaceae</taxon>
        <taxon>Methylobacterium</taxon>
    </lineage>
</organism>
<dbReference type="PROSITE" id="PS50977">
    <property type="entry name" value="HTH_TETR_2"/>
    <property type="match status" value="1"/>
</dbReference>
<dbReference type="SUPFAM" id="SSF48498">
    <property type="entry name" value="Tetracyclin repressor-like, C-terminal domain"/>
    <property type="match status" value="1"/>
</dbReference>
<evidence type="ECO:0000256" key="3">
    <source>
        <dbReference type="ARBA" id="ARBA00023163"/>
    </source>
</evidence>